<evidence type="ECO:0000313" key="6">
    <source>
        <dbReference type="Proteomes" id="UP001139095"/>
    </source>
</evidence>
<reference evidence="5" key="1">
    <citation type="submission" date="2021-10" db="EMBL/GenBank/DDBJ databases">
        <title>Marinomonas pontica sp. nov., isolated from the Black Sea.</title>
        <authorList>
            <person name="Zhao L.-H."/>
            <person name="Xue J.-H."/>
        </authorList>
    </citation>
    <scope>NUCLEOTIDE SEQUENCE</scope>
    <source>
        <strain evidence="5">E8</strain>
    </source>
</reference>
<name>A0A9X1LCR1_9GAMM</name>
<keyword evidence="6" id="KW-1185">Reference proteome</keyword>
<evidence type="ECO:0000256" key="2">
    <source>
        <dbReference type="ARBA" id="ARBA00023125"/>
    </source>
</evidence>
<dbReference type="InterPro" id="IPR009057">
    <property type="entry name" value="Homeodomain-like_sf"/>
</dbReference>
<protein>
    <submittedName>
        <fullName evidence="5">AraC family transcriptional regulator</fullName>
    </submittedName>
</protein>
<dbReference type="Pfam" id="PF12833">
    <property type="entry name" value="HTH_18"/>
    <property type="match status" value="1"/>
</dbReference>
<dbReference type="SUPFAM" id="SSF46689">
    <property type="entry name" value="Homeodomain-like"/>
    <property type="match status" value="2"/>
</dbReference>
<dbReference type="SMART" id="SM00342">
    <property type="entry name" value="HTH_ARAC"/>
    <property type="match status" value="1"/>
</dbReference>
<keyword evidence="3" id="KW-0804">Transcription</keyword>
<dbReference type="AlphaFoldDB" id="A0A9X1LCR1"/>
<dbReference type="GO" id="GO:0043565">
    <property type="term" value="F:sequence-specific DNA binding"/>
    <property type="evidence" value="ECO:0007669"/>
    <property type="project" value="InterPro"/>
</dbReference>
<dbReference type="Gene3D" id="1.10.10.60">
    <property type="entry name" value="Homeodomain-like"/>
    <property type="match status" value="1"/>
</dbReference>
<dbReference type="InterPro" id="IPR018060">
    <property type="entry name" value="HTH_AraC"/>
</dbReference>
<dbReference type="PROSITE" id="PS00041">
    <property type="entry name" value="HTH_ARAC_FAMILY_1"/>
    <property type="match status" value="1"/>
</dbReference>
<dbReference type="Proteomes" id="UP001139095">
    <property type="component" value="Unassembled WGS sequence"/>
</dbReference>
<dbReference type="EMBL" id="JAJATW010000015">
    <property type="protein sequence ID" value="MCB5162359.1"/>
    <property type="molecule type" value="Genomic_DNA"/>
</dbReference>
<dbReference type="InterPro" id="IPR035418">
    <property type="entry name" value="AraC-bd_2"/>
</dbReference>
<sequence length="318" mass="36121">MTFNFSSCDVQIIDVSEKIVTDFFLKKHIGEYRFLENTPQNKLALLRFKVFGDLSFLEYQTGAKESINTFKASDAYCLQIVLAGQSREQSAVGQILNAGDCIFMSPGSQFVSDDSPNCRKLMVNIPNDFLQYTAREFGYFLSSDLPRSVSEVKRFPMAGPVFNLLNDILQQNPTQLGERARTYYGKLLNSAILALFAPSSRQNTITNQPIHRQVQRIHDYILSHITTDITIDELINVCQISRKSLYNILERELGLTPSAYIRQLKLEHAHSELRTNHSVKNVTQVALKYGFTNLGRFSAQYRKQIGELPSQTLRMGAN</sequence>
<dbReference type="Pfam" id="PF14525">
    <property type="entry name" value="AraC_binding_2"/>
    <property type="match status" value="1"/>
</dbReference>
<evidence type="ECO:0000259" key="4">
    <source>
        <dbReference type="PROSITE" id="PS01124"/>
    </source>
</evidence>
<evidence type="ECO:0000256" key="3">
    <source>
        <dbReference type="ARBA" id="ARBA00023163"/>
    </source>
</evidence>
<comment type="caution">
    <text evidence="5">The sequence shown here is derived from an EMBL/GenBank/DDBJ whole genome shotgun (WGS) entry which is preliminary data.</text>
</comment>
<accession>A0A9X1LCR1</accession>
<dbReference type="RefSeq" id="WP_226754711.1">
    <property type="nucleotide sequence ID" value="NZ_JAJATW010000015.1"/>
</dbReference>
<organism evidence="5 6">
    <name type="scientific">Marinomonas algarum</name>
    <dbReference type="NCBI Taxonomy" id="2883105"/>
    <lineage>
        <taxon>Bacteria</taxon>
        <taxon>Pseudomonadati</taxon>
        <taxon>Pseudomonadota</taxon>
        <taxon>Gammaproteobacteria</taxon>
        <taxon>Oceanospirillales</taxon>
        <taxon>Oceanospirillaceae</taxon>
        <taxon>Marinomonas</taxon>
    </lineage>
</organism>
<dbReference type="GO" id="GO:0003700">
    <property type="term" value="F:DNA-binding transcription factor activity"/>
    <property type="evidence" value="ECO:0007669"/>
    <property type="project" value="InterPro"/>
</dbReference>
<evidence type="ECO:0000256" key="1">
    <source>
        <dbReference type="ARBA" id="ARBA00023015"/>
    </source>
</evidence>
<dbReference type="PANTHER" id="PTHR46796">
    <property type="entry name" value="HTH-TYPE TRANSCRIPTIONAL ACTIVATOR RHAS-RELATED"/>
    <property type="match status" value="1"/>
</dbReference>
<feature type="domain" description="HTH araC/xylS-type" evidence="4">
    <location>
        <begin position="215"/>
        <end position="315"/>
    </location>
</feature>
<keyword evidence="2" id="KW-0238">DNA-binding</keyword>
<dbReference type="InterPro" id="IPR018062">
    <property type="entry name" value="HTH_AraC-typ_CS"/>
</dbReference>
<proteinExistence type="predicted"/>
<evidence type="ECO:0000313" key="5">
    <source>
        <dbReference type="EMBL" id="MCB5162359.1"/>
    </source>
</evidence>
<dbReference type="InterPro" id="IPR050204">
    <property type="entry name" value="AraC_XylS_family_regulators"/>
</dbReference>
<dbReference type="PROSITE" id="PS01124">
    <property type="entry name" value="HTH_ARAC_FAMILY_2"/>
    <property type="match status" value="1"/>
</dbReference>
<dbReference type="PANTHER" id="PTHR46796:SF6">
    <property type="entry name" value="ARAC SUBFAMILY"/>
    <property type="match status" value="1"/>
</dbReference>
<gene>
    <name evidence="5" type="ORF">LG368_10690</name>
</gene>
<keyword evidence="1" id="KW-0805">Transcription regulation</keyword>